<protein>
    <submittedName>
        <fullName evidence="1">Putative transcriptional regulator</fullName>
    </submittedName>
</protein>
<gene>
    <name evidence="1" type="ORF">CAGGBEG34_650002</name>
</gene>
<dbReference type="InterPro" id="IPR016032">
    <property type="entry name" value="Sig_transdc_resp-reg_C-effctor"/>
</dbReference>
<dbReference type="GO" id="GO:0006355">
    <property type="term" value="P:regulation of DNA-templated transcription"/>
    <property type="evidence" value="ECO:0007669"/>
    <property type="project" value="InterPro"/>
</dbReference>
<dbReference type="AlphaFoldDB" id="G2JBU9"/>
<reference evidence="1 2" key="1">
    <citation type="submission" date="2011-08" db="EMBL/GenBank/DDBJ databases">
        <title>The genome of the obligate endobacterium of an arbuscular mycorrhizal fungus reveals an interphylum network of nutritional interactions.</title>
        <authorList>
            <person name="Ghignone S."/>
            <person name="Salvioli A."/>
            <person name="Anca I."/>
            <person name="Lumini E."/>
            <person name="Ortu G."/>
            <person name="Petiti L."/>
            <person name="Cruveiller S."/>
            <person name="Bianciotto V."/>
            <person name="Piffanelli P."/>
            <person name="Lanfranco L."/>
            <person name="Bonfante P."/>
        </authorList>
    </citation>
    <scope>NUCLEOTIDE SEQUENCE [LARGE SCALE GENOMIC DNA]</scope>
    <source>
        <strain evidence="1 2">BEG34</strain>
    </source>
</reference>
<organism evidence="1 2">
    <name type="scientific">Candidatus Glomeribacter gigasporarum BEG34</name>
    <dbReference type="NCBI Taxonomy" id="1070319"/>
    <lineage>
        <taxon>Bacteria</taxon>
        <taxon>Pseudomonadati</taxon>
        <taxon>Pseudomonadota</taxon>
        <taxon>Betaproteobacteria</taxon>
        <taxon>Burkholderiales</taxon>
        <taxon>Burkholderiaceae</taxon>
        <taxon>Candidatus Glomeribacter</taxon>
    </lineage>
</organism>
<name>G2JBU9_9BURK</name>
<dbReference type="OrthoDB" id="9144687at2"/>
<dbReference type="RefSeq" id="WP_006683301.1">
    <property type="nucleotide sequence ID" value="NZ_CAFB01000086.1"/>
</dbReference>
<sequence length="271" mass="30974">MNAAQILSNLNSGRGTISCSGEFLSDFLESYSDAGHVRDACTRKHLLANHYEAIYNGLESIDDLINVTPREIWIDDIRQRKSKLNLDSAIICSELDNVKRTEELENRVLLTKRSANFNWPHLYVNGLMKLERINIIPISSASGDKKRVIAFLTIFQDLTPRLSLDRLFYLYQGFFPVSNRKAIQHLLRHLELDHCFDPLSPLTCKEIQILLAMCKSSQCKVLAKQFDVSAPTMSNHITHIREKIVSPFTLHHVLSKLRTTGKNLITSTDFY</sequence>
<dbReference type="EMBL" id="CAFB01000086">
    <property type="protein sequence ID" value="CCD30254.1"/>
    <property type="molecule type" value="Genomic_DNA"/>
</dbReference>
<keyword evidence="2" id="KW-1185">Reference proteome</keyword>
<accession>G2JBU9</accession>
<evidence type="ECO:0000313" key="2">
    <source>
        <dbReference type="Proteomes" id="UP000054051"/>
    </source>
</evidence>
<comment type="caution">
    <text evidence="1">The sequence shown here is derived from an EMBL/GenBank/DDBJ whole genome shotgun (WGS) entry which is preliminary data.</text>
</comment>
<dbReference type="SUPFAM" id="SSF46894">
    <property type="entry name" value="C-terminal effector domain of the bipartite response regulators"/>
    <property type="match status" value="1"/>
</dbReference>
<proteinExistence type="predicted"/>
<dbReference type="GO" id="GO:0003677">
    <property type="term" value="F:DNA binding"/>
    <property type="evidence" value="ECO:0007669"/>
    <property type="project" value="InterPro"/>
</dbReference>
<evidence type="ECO:0000313" key="1">
    <source>
        <dbReference type="EMBL" id="CCD30254.1"/>
    </source>
</evidence>
<dbReference type="Proteomes" id="UP000054051">
    <property type="component" value="Unassembled WGS sequence"/>
</dbReference>